<proteinExistence type="inferred from homology"/>
<keyword evidence="11" id="KW-1003">Cell membrane</keyword>
<evidence type="ECO:0000256" key="1">
    <source>
        <dbReference type="ARBA" id="ARBA00002936"/>
    </source>
</evidence>
<keyword evidence="9 10" id="KW-0807">Transducer</keyword>
<evidence type="ECO:0000313" key="14">
    <source>
        <dbReference type="Proteomes" id="UP000694424"/>
    </source>
</evidence>
<feature type="transmembrane region" description="Helical" evidence="11">
    <location>
        <begin position="171"/>
        <end position="189"/>
    </location>
</feature>
<dbReference type="PRINTS" id="PR00245">
    <property type="entry name" value="OLFACTORYR"/>
</dbReference>
<dbReference type="InterPro" id="IPR017452">
    <property type="entry name" value="GPCR_Rhodpsn_7TM"/>
</dbReference>
<reference evidence="13" key="1">
    <citation type="submission" date="2025-08" db="UniProtKB">
        <authorList>
            <consortium name="Ensembl"/>
        </authorList>
    </citation>
    <scope>IDENTIFICATION</scope>
</reference>
<reference evidence="13" key="2">
    <citation type="submission" date="2025-09" db="UniProtKB">
        <authorList>
            <consortium name="Ensembl"/>
        </authorList>
    </citation>
    <scope>IDENTIFICATION</scope>
</reference>
<keyword evidence="7 10" id="KW-0675">Receptor</keyword>
<evidence type="ECO:0000256" key="11">
    <source>
        <dbReference type="RuleBase" id="RU363047"/>
    </source>
</evidence>
<dbReference type="GO" id="GO:0005886">
    <property type="term" value="C:plasma membrane"/>
    <property type="evidence" value="ECO:0007669"/>
    <property type="project" value="UniProtKB-SubCell"/>
</dbReference>
<feature type="transmembrane region" description="Helical" evidence="11">
    <location>
        <begin position="91"/>
        <end position="109"/>
    </location>
</feature>
<evidence type="ECO:0000256" key="9">
    <source>
        <dbReference type="ARBA" id="ARBA00023224"/>
    </source>
</evidence>
<dbReference type="CDD" id="cd15410">
    <property type="entry name" value="7tmA_OR5D-like"/>
    <property type="match status" value="1"/>
</dbReference>
<keyword evidence="5 10" id="KW-0297">G-protein coupled receptor</keyword>
<dbReference type="GO" id="GO:0004984">
    <property type="term" value="F:olfactory receptor activity"/>
    <property type="evidence" value="ECO:0007669"/>
    <property type="project" value="InterPro"/>
</dbReference>
<evidence type="ECO:0000256" key="3">
    <source>
        <dbReference type="ARBA" id="ARBA00022692"/>
    </source>
</evidence>
<keyword evidence="11" id="KW-0716">Sensory transduction</keyword>
<dbReference type="InterPro" id="IPR000725">
    <property type="entry name" value="Olfact_rcpt"/>
</dbReference>
<keyword evidence="8" id="KW-0325">Glycoprotein</keyword>
<comment type="subcellular location">
    <subcellularLocation>
        <location evidence="11">Cell membrane</location>
        <topology evidence="11">Multi-pass membrane protein</topology>
    </subcellularLocation>
    <subcellularLocation>
        <location evidence="2">Membrane</location>
        <topology evidence="2">Multi-pass membrane protein</topology>
    </subcellularLocation>
</comment>
<dbReference type="PRINTS" id="PR00237">
    <property type="entry name" value="GPCRRHODOPSN"/>
</dbReference>
<dbReference type="AlphaFoldDB" id="A0A8B9PEL9"/>
<feature type="domain" description="G-protein coupled receptors family 1 profile" evidence="12">
    <location>
        <begin position="72"/>
        <end position="321"/>
    </location>
</feature>
<feature type="transmembrane region" description="Helical" evidence="11">
    <location>
        <begin position="228"/>
        <end position="257"/>
    </location>
</feature>
<dbReference type="Proteomes" id="UP000694424">
    <property type="component" value="Unplaced"/>
</dbReference>
<organism evidence="13 14">
    <name type="scientific">Apteryx owenii</name>
    <name type="common">Little spotted kiwi</name>
    <dbReference type="NCBI Taxonomy" id="8824"/>
    <lineage>
        <taxon>Eukaryota</taxon>
        <taxon>Metazoa</taxon>
        <taxon>Chordata</taxon>
        <taxon>Craniata</taxon>
        <taxon>Vertebrata</taxon>
        <taxon>Euteleostomi</taxon>
        <taxon>Archelosauria</taxon>
        <taxon>Archosauria</taxon>
        <taxon>Dinosauria</taxon>
        <taxon>Saurischia</taxon>
        <taxon>Theropoda</taxon>
        <taxon>Coelurosauria</taxon>
        <taxon>Aves</taxon>
        <taxon>Palaeognathae</taxon>
        <taxon>Apterygiformes</taxon>
        <taxon>Apterygidae</taxon>
        <taxon>Apteryx</taxon>
    </lineage>
</organism>
<evidence type="ECO:0000256" key="2">
    <source>
        <dbReference type="ARBA" id="ARBA00004141"/>
    </source>
</evidence>
<evidence type="ECO:0000313" key="13">
    <source>
        <dbReference type="Ensembl" id="ENSAOWP00000011370.1"/>
    </source>
</evidence>
<keyword evidence="6 11" id="KW-0472">Membrane</keyword>
<dbReference type="GO" id="GO:0004930">
    <property type="term" value="F:G protein-coupled receptor activity"/>
    <property type="evidence" value="ECO:0007669"/>
    <property type="project" value="UniProtKB-KW"/>
</dbReference>
<evidence type="ECO:0000256" key="7">
    <source>
        <dbReference type="ARBA" id="ARBA00023170"/>
    </source>
</evidence>
<feature type="transmembrane region" description="Helical" evidence="11">
    <location>
        <begin position="129"/>
        <end position="151"/>
    </location>
</feature>
<feature type="transmembrane region" description="Helical" evidence="11">
    <location>
        <begin position="58"/>
        <end position="79"/>
    </location>
</feature>
<comment type="function">
    <text evidence="1">Odorant receptor.</text>
</comment>
<accession>A0A8B9PEL9</accession>
<keyword evidence="14" id="KW-1185">Reference proteome</keyword>
<keyword evidence="11" id="KW-0552">Olfaction</keyword>
<evidence type="ECO:0000256" key="6">
    <source>
        <dbReference type="ARBA" id="ARBA00023136"/>
    </source>
</evidence>
<dbReference type="PANTHER" id="PTHR48018">
    <property type="entry name" value="OLFACTORY RECEPTOR"/>
    <property type="match status" value="1"/>
</dbReference>
<dbReference type="Pfam" id="PF13853">
    <property type="entry name" value="7tm_4"/>
    <property type="match status" value="1"/>
</dbReference>
<keyword evidence="3 10" id="KW-0812">Transmembrane</keyword>
<evidence type="ECO:0000256" key="8">
    <source>
        <dbReference type="ARBA" id="ARBA00023180"/>
    </source>
</evidence>
<keyword evidence="4 11" id="KW-1133">Transmembrane helix</keyword>
<evidence type="ECO:0000256" key="4">
    <source>
        <dbReference type="ARBA" id="ARBA00022989"/>
    </source>
</evidence>
<dbReference type="PROSITE" id="PS50262">
    <property type="entry name" value="G_PROTEIN_RECEP_F1_2"/>
    <property type="match status" value="1"/>
</dbReference>
<feature type="transmembrane region" description="Helical" evidence="11">
    <location>
        <begin position="269"/>
        <end position="291"/>
    </location>
</feature>
<evidence type="ECO:0000259" key="12">
    <source>
        <dbReference type="PROSITE" id="PS50262"/>
    </source>
</evidence>
<name>A0A8B9PEL9_APTOW</name>
<evidence type="ECO:0000256" key="10">
    <source>
        <dbReference type="RuleBase" id="RU000688"/>
    </source>
</evidence>
<dbReference type="Gene3D" id="1.20.1070.10">
    <property type="entry name" value="Rhodopsin 7-helix transmembrane proteins"/>
    <property type="match status" value="1"/>
</dbReference>
<dbReference type="Ensembl" id="ENSAOWT00000012924.1">
    <property type="protein sequence ID" value="ENSAOWP00000011370.1"/>
    <property type="gene ID" value="ENSAOWG00000007800.1"/>
</dbReference>
<dbReference type="SUPFAM" id="SSF81321">
    <property type="entry name" value="Family A G protein-coupled receptor-like"/>
    <property type="match status" value="1"/>
</dbReference>
<evidence type="ECO:0000256" key="5">
    <source>
        <dbReference type="ARBA" id="ARBA00023040"/>
    </source>
</evidence>
<protein>
    <recommendedName>
        <fullName evidence="11">Olfactory receptor</fullName>
    </recommendedName>
</protein>
<dbReference type="PROSITE" id="PS00237">
    <property type="entry name" value="G_PROTEIN_RECEP_F1_1"/>
    <property type="match status" value="1"/>
</dbReference>
<dbReference type="InterPro" id="IPR000276">
    <property type="entry name" value="GPCR_Rhodpsn"/>
</dbReference>
<sequence length="343" mass="38269">MSVLTPRRGDGGGNPGSAYVKVNAIPHFMKLMAEDNHTTVTSFVFTGLTDRPDLQLPLFVVFLLIYGMTLLGNLGLILVIRFDPQLHTPMYFLLSNLSFLDVCYSSTVTPNMLLHFLTVVQGVSYGGCITQYSFFAVFATTEMFLLASMAYDRYVAVCNPLLYTVIMTKKVCILLTAGSYLGGIVNSLIHTHGLLRLSFCSSNVINHFFCDLLPLLKLSCSDIHLNNILVFVFGTSFQTITFTVVIISYFFIIFTVLKIRSAKGRQKTFSTCASHFTAVFTFHGTILFMYFCPRSSSSLSTDKIVSVFYTVVIPMLNPLIYSLRNNDVKCAARKLLKRGVFTC</sequence>
<feature type="transmembrane region" description="Helical" evidence="11">
    <location>
        <begin position="303"/>
        <end position="323"/>
    </location>
</feature>
<dbReference type="FunFam" id="1.20.1070.10:FF:000003">
    <property type="entry name" value="Olfactory receptor"/>
    <property type="match status" value="1"/>
</dbReference>
<comment type="similarity">
    <text evidence="10">Belongs to the G-protein coupled receptor 1 family.</text>
</comment>